<evidence type="ECO:0000313" key="4">
    <source>
        <dbReference type="Proteomes" id="UP000051529"/>
    </source>
</evidence>
<dbReference type="EMBL" id="JQBQ01000014">
    <property type="protein sequence ID" value="KRN92168.1"/>
    <property type="molecule type" value="Genomic_DNA"/>
</dbReference>
<reference evidence="3 4" key="1">
    <citation type="journal article" date="2015" name="Genome Announc.">
        <title>Expanding the biotechnology potential of lactobacilli through comparative genomics of 213 strains and associated genera.</title>
        <authorList>
            <person name="Sun Z."/>
            <person name="Harris H.M."/>
            <person name="McCann A."/>
            <person name="Guo C."/>
            <person name="Argimon S."/>
            <person name="Zhang W."/>
            <person name="Yang X."/>
            <person name="Jeffery I.B."/>
            <person name="Cooney J.C."/>
            <person name="Kagawa T.F."/>
            <person name="Liu W."/>
            <person name="Song Y."/>
            <person name="Salvetti E."/>
            <person name="Wrobel A."/>
            <person name="Rasinkangas P."/>
            <person name="Parkhill J."/>
            <person name="Rea M.C."/>
            <person name="O'Sullivan O."/>
            <person name="Ritari J."/>
            <person name="Douillard F.P."/>
            <person name="Paul Ross R."/>
            <person name="Yang R."/>
            <person name="Briner A.E."/>
            <person name="Felis G.E."/>
            <person name="de Vos W.M."/>
            <person name="Barrangou R."/>
            <person name="Klaenhammer T.R."/>
            <person name="Caufield P.W."/>
            <person name="Cui Y."/>
            <person name="Zhang H."/>
            <person name="O'Toole P.W."/>
        </authorList>
    </citation>
    <scope>NUCLEOTIDE SEQUENCE [LARGE SCALE GENOMIC DNA]</scope>
    <source>
        <strain evidence="3 4">DSM 16698</strain>
    </source>
</reference>
<evidence type="ECO:0000256" key="1">
    <source>
        <dbReference type="ARBA" id="ARBA00038283"/>
    </source>
</evidence>
<dbReference type="AlphaFoldDB" id="A0A0R2KRJ2"/>
<dbReference type="Pfam" id="PF21205">
    <property type="entry name" value="Rep3_C"/>
    <property type="match status" value="1"/>
</dbReference>
<evidence type="ECO:0000259" key="2">
    <source>
        <dbReference type="Pfam" id="PF01051"/>
    </source>
</evidence>
<accession>A0A0R2KRJ2</accession>
<protein>
    <submittedName>
        <fullName evidence="3">Replication initiation protein</fullName>
    </submittedName>
</protein>
<dbReference type="InterPro" id="IPR036390">
    <property type="entry name" value="WH_DNA-bd_sf"/>
</dbReference>
<dbReference type="GO" id="GO:0006270">
    <property type="term" value="P:DNA replication initiation"/>
    <property type="evidence" value="ECO:0007669"/>
    <property type="project" value="InterPro"/>
</dbReference>
<dbReference type="GO" id="GO:0003887">
    <property type="term" value="F:DNA-directed DNA polymerase activity"/>
    <property type="evidence" value="ECO:0007669"/>
    <property type="project" value="InterPro"/>
</dbReference>
<dbReference type="RefSeq" id="WP_056985379.1">
    <property type="nucleotide sequence ID" value="NZ_JQBQ01000014.1"/>
</dbReference>
<dbReference type="InterPro" id="IPR036388">
    <property type="entry name" value="WH-like_DNA-bd_sf"/>
</dbReference>
<dbReference type="Pfam" id="PF01051">
    <property type="entry name" value="Rep3_N"/>
    <property type="match status" value="1"/>
</dbReference>
<evidence type="ECO:0000313" key="3">
    <source>
        <dbReference type="EMBL" id="KRN92168.1"/>
    </source>
</evidence>
<dbReference type="Gene3D" id="1.10.10.10">
    <property type="entry name" value="Winged helix-like DNA-binding domain superfamily/Winged helix DNA-binding domain"/>
    <property type="match status" value="1"/>
</dbReference>
<dbReference type="InterPro" id="IPR000525">
    <property type="entry name" value="Initiator_Rep_WH1"/>
</dbReference>
<proteinExistence type="inferred from homology"/>
<gene>
    <name evidence="3" type="ORF">IV44_GL000298</name>
</gene>
<dbReference type="Proteomes" id="UP000051529">
    <property type="component" value="Unassembled WGS sequence"/>
</dbReference>
<dbReference type="PATRIC" id="fig|695563.3.peg.328"/>
<sequence length="447" mass="53080">MSEELNLIEISDEDQNKKLSTIVKMDNDLLVKGFPNFSKKWTPFDIDWWNIIDSQVLDQKDNLIKIPISKVKELMYFRKHITNDEFIKKSNDTLKKFMTIQASLEQEDGDKKIYMNVNIFSQSYIDTDYNAWIRVSPQATKYFNNLSQWTRFALEQATRLHTSYSKKLFMYLKQWRTVGKKTFTLEEFRNALDVPKSYRPGSIDQKILNPTAEYLAPYFMNFRITKNYSKGIRGRKLIGYTFTFRPESKTQKDVGYNKRIEETTHLYSIMTNTFLNAEQKFRAIDRYRGLKLGTTKKYYESAHPQTVFLDPKSDHRIKRGITHRSDLYGLSGYKIADLESIIITYENLLKNGKLKEWDLQDLAIIERACFDKQIRLAAKTEHSDKPYVPHRKILINPLVIQLIDSHHLDDYKSESVDLEINRLVRENFGKYKRDEDKRPYELRFDFD</sequence>
<dbReference type="SUPFAM" id="SSF46785">
    <property type="entry name" value="Winged helix' DNA-binding domain"/>
    <property type="match status" value="1"/>
</dbReference>
<name>A0A0R2KRJ2_LACAM</name>
<comment type="similarity">
    <text evidence="1">Belongs to the initiator RepB protein family.</text>
</comment>
<feature type="domain" description="Initiator Rep protein WH1" evidence="2">
    <location>
        <begin position="52"/>
        <end position="173"/>
    </location>
</feature>
<organism evidence="3 4">
    <name type="scientific">Lactobacillus amylovorus subsp. animalium DSM 16698</name>
    <dbReference type="NCBI Taxonomy" id="695563"/>
    <lineage>
        <taxon>Bacteria</taxon>
        <taxon>Bacillati</taxon>
        <taxon>Bacillota</taxon>
        <taxon>Bacilli</taxon>
        <taxon>Lactobacillales</taxon>
        <taxon>Lactobacillaceae</taxon>
        <taxon>Lactobacillus</taxon>
        <taxon>Lactobacillus amylovorus subsp. animalium</taxon>
    </lineage>
</organism>
<comment type="caution">
    <text evidence="3">The sequence shown here is derived from an EMBL/GenBank/DDBJ whole genome shotgun (WGS) entry which is preliminary data.</text>
</comment>